<comment type="similarity">
    <text evidence="11 12">Belongs to the ribose-phosphate pyrophosphokinase family. Class I subfamily.</text>
</comment>
<keyword evidence="6 12" id="KW-0418">Kinase</keyword>
<feature type="binding site" evidence="12">
    <location>
        <position position="134"/>
    </location>
    <ligand>
        <name>Mg(2+)</name>
        <dbReference type="ChEBI" id="CHEBI:18420"/>
    </ligand>
</feature>
<dbReference type="EMBL" id="JACRSP010000005">
    <property type="protein sequence ID" value="MBC8537087.1"/>
    <property type="molecule type" value="Genomic_DNA"/>
</dbReference>
<comment type="subunit">
    <text evidence="12">Homohexamer.</text>
</comment>
<dbReference type="GO" id="GO:0005524">
    <property type="term" value="F:ATP binding"/>
    <property type="evidence" value="ECO:0007669"/>
    <property type="project" value="UniProtKB-KW"/>
</dbReference>
<feature type="active site" evidence="12">
    <location>
        <position position="199"/>
    </location>
</feature>
<comment type="subcellular location">
    <subcellularLocation>
        <location evidence="12">Cytoplasm</location>
    </subcellularLocation>
</comment>
<feature type="domain" description="Ribose-phosphate pyrophosphokinase N-terminal" evidence="13">
    <location>
        <begin position="8"/>
        <end position="124"/>
    </location>
</feature>
<dbReference type="SMART" id="SM01400">
    <property type="entry name" value="Pribosyltran_N"/>
    <property type="match status" value="1"/>
</dbReference>
<proteinExistence type="inferred from homology"/>
<comment type="function">
    <text evidence="10 12">Involved in the biosynthesis of the central metabolite phospho-alpha-D-ribosyl-1-pyrophosphate (PRPP) via the transfer of pyrophosphoryl group from ATP to 1-hydroxyl of ribose-5-phosphate (Rib-5-P).</text>
</comment>
<dbReference type="NCBIfam" id="TIGR01251">
    <property type="entry name" value="ribP_PPkin"/>
    <property type="match status" value="1"/>
</dbReference>
<dbReference type="GO" id="GO:0000287">
    <property type="term" value="F:magnesium ion binding"/>
    <property type="evidence" value="ECO:0007669"/>
    <property type="project" value="UniProtKB-UniRule"/>
</dbReference>
<dbReference type="GO" id="GO:0006015">
    <property type="term" value="P:5-phosphoribose 1-diphosphate biosynthetic process"/>
    <property type="evidence" value="ECO:0007669"/>
    <property type="project" value="UniProtKB-UniRule"/>
</dbReference>
<gene>
    <name evidence="12" type="primary">prs</name>
    <name evidence="14" type="ORF">H8695_10350</name>
</gene>
<dbReference type="GO" id="GO:0009156">
    <property type="term" value="P:ribonucleoside monophosphate biosynthetic process"/>
    <property type="evidence" value="ECO:0007669"/>
    <property type="project" value="InterPro"/>
</dbReference>
<comment type="pathway">
    <text evidence="1 12">Metabolic intermediate biosynthesis; 5-phospho-alpha-D-ribose 1-diphosphate biosynthesis; 5-phospho-alpha-D-ribose 1-diphosphate from D-ribose 5-phosphate (route I): step 1/1.</text>
</comment>
<evidence type="ECO:0000256" key="8">
    <source>
        <dbReference type="ARBA" id="ARBA00022842"/>
    </source>
</evidence>
<keyword evidence="8 12" id="KW-0460">Magnesium</keyword>
<dbReference type="InterPro" id="IPR029057">
    <property type="entry name" value="PRTase-like"/>
</dbReference>
<feature type="binding site" evidence="12">
    <location>
        <begin position="229"/>
        <end position="233"/>
    </location>
    <ligand>
        <name>D-ribose 5-phosphate</name>
        <dbReference type="ChEBI" id="CHEBI:78346"/>
    </ligand>
</feature>
<protein>
    <recommendedName>
        <fullName evidence="12">Ribose-phosphate pyrophosphokinase</fullName>
        <shortName evidence="12">RPPK</shortName>
        <ecNumber evidence="12">2.7.6.1</ecNumber>
    </recommendedName>
    <alternativeName>
        <fullName evidence="12">5-phospho-D-ribosyl alpha-1-diphosphate synthase</fullName>
    </alternativeName>
    <alternativeName>
        <fullName evidence="12">Phosphoribosyl diphosphate synthase</fullName>
    </alternativeName>
    <alternativeName>
        <fullName evidence="12">Phosphoribosyl pyrophosphate synthase</fullName>
        <shortName evidence="12">P-Rib-PP synthase</shortName>
        <shortName evidence="12">PRPP synthase</shortName>
        <shortName evidence="12">PRPPase</shortName>
    </alternativeName>
</protein>
<dbReference type="InterPro" id="IPR000842">
    <property type="entry name" value="PRib_PP_synth_CS"/>
</dbReference>
<dbReference type="GO" id="GO:0005737">
    <property type="term" value="C:cytoplasm"/>
    <property type="evidence" value="ECO:0007669"/>
    <property type="project" value="UniProtKB-SubCell"/>
</dbReference>
<dbReference type="GO" id="GO:0006164">
    <property type="term" value="P:purine nucleotide biosynthetic process"/>
    <property type="evidence" value="ECO:0007669"/>
    <property type="project" value="TreeGrafter"/>
</dbReference>
<dbReference type="EC" id="2.7.6.1" evidence="12"/>
<evidence type="ECO:0000256" key="3">
    <source>
        <dbReference type="ARBA" id="ARBA00022723"/>
    </source>
</evidence>
<evidence type="ECO:0000256" key="1">
    <source>
        <dbReference type="ARBA" id="ARBA00004996"/>
    </source>
</evidence>
<evidence type="ECO:0000259" key="13">
    <source>
        <dbReference type="Pfam" id="PF13793"/>
    </source>
</evidence>
<feature type="binding site" evidence="12">
    <location>
        <begin position="41"/>
        <end position="43"/>
    </location>
    <ligand>
        <name>ATP</name>
        <dbReference type="ChEBI" id="CHEBI:30616"/>
    </ligand>
</feature>
<dbReference type="PANTHER" id="PTHR10210">
    <property type="entry name" value="RIBOSE-PHOSPHATE DIPHOSPHOKINASE FAMILY MEMBER"/>
    <property type="match status" value="1"/>
</dbReference>
<dbReference type="Gene3D" id="3.40.50.2020">
    <property type="match status" value="2"/>
</dbReference>
<feature type="binding site" evidence="12">
    <location>
        <position position="225"/>
    </location>
    <ligand>
        <name>D-ribose 5-phosphate</name>
        <dbReference type="ChEBI" id="CHEBI:78346"/>
    </ligand>
</feature>
<name>A0A926DFV8_9FIRM</name>
<evidence type="ECO:0000256" key="4">
    <source>
        <dbReference type="ARBA" id="ARBA00022727"/>
    </source>
</evidence>
<comment type="caution">
    <text evidence="14">The sequence shown here is derived from an EMBL/GenBank/DDBJ whole genome shotgun (WGS) entry which is preliminary data.</text>
</comment>
<evidence type="ECO:0000256" key="12">
    <source>
        <dbReference type="HAMAP-Rule" id="MF_00583"/>
    </source>
</evidence>
<dbReference type="InterPro" id="IPR005946">
    <property type="entry name" value="Rib-P_diPkinase"/>
</dbReference>
<dbReference type="Pfam" id="PF14572">
    <property type="entry name" value="Pribosyl_synth"/>
    <property type="match status" value="1"/>
</dbReference>
<feature type="binding site" evidence="12">
    <location>
        <begin position="100"/>
        <end position="101"/>
    </location>
    <ligand>
        <name>ATP</name>
        <dbReference type="ChEBI" id="CHEBI:30616"/>
    </ligand>
</feature>
<dbReference type="InterPro" id="IPR000836">
    <property type="entry name" value="PRTase_dom"/>
</dbReference>
<reference evidence="14" key="1">
    <citation type="submission" date="2020-08" db="EMBL/GenBank/DDBJ databases">
        <title>Genome public.</title>
        <authorList>
            <person name="Liu C."/>
            <person name="Sun Q."/>
        </authorList>
    </citation>
    <scope>NUCLEOTIDE SEQUENCE</scope>
    <source>
        <strain evidence="14">BX7</strain>
    </source>
</reference>
<evidence type="ECO:0000256" key="11">
    <source>
        <dbReference type="ARBA" id="ARBA00061444"/>
    </source>
</evidence>
<evidence type="ECO:0000313" key="14">
    <source>
        <dbReference type="EMBL" id="MBC8537087.1"/>
    </source>
</evidence>
<dbReference type="Proteomes" id="UP000620366">
    <property type="component" value="Unassembled WGS sequence"/>
</dbReference>
<dbReference type="NCBIfam" id="NF002320">
    <property type="entry name" value="PRK01259.1"/>
    <property type="match status" value="1"/>
</dbReference>
<dbReference type="CDD" id="cd06223">
    <property type="entry name" value="PRTases_typeI"/>
    <property type="match status" value="1"/>
</dbReference>
<keyword evidence="2 12" id="KW-0808">Transferase</keyword>
<dbReference type="FunFam" id="3.40.50.2020:FF:000001">
    <property type="entry name" value="Ribose-phosphate pyrophosphokinase"/>
    <property type="match status" value="1"/>
</dbReference>
<dbReference type="Pfam" id="PF13793">
    <property type="entry name" value="Pribosyltran_N"/>
    <property type="match status" value="1"/>
</dbReference>
<dbReference type="InterPro" id="IPR029099">
    <property type="entry name" value="Pribosyltran_N"/>
</dbReference>
<comment type="catalytic activity">
    <reaction evidence="9 12">
        <text>D-ribose 5-phosphate + ATP = 5-phospho-alpha-D-ribose 1-diphosphate + AMP + H(+)</text>
        <dbReference type="Rhea" id="RHEA:15609"/>
        <dbReference type="ChEBI" id="CHEBI:15378"/>
        <dbReference type="ChEBI" id="CHEBI:30616"/>
        <dbReference type="ChEBI" id="CHEBI:58017"/>
        <dbReference type="ChEBI" id="CHEBI:78346"/>
        <dbReference type="ChEBI" id="CHEBI:456215"/>
        <dbReference type="EC" id="2.7.6.1"/>
    </reaction>
</comment>
<keyword evidence="7 12" id="KW-0067">ATP-binding</keyword>
<dbReference type="HAMAP" id="MF_00583_B">
    <property type="entry name" value="RibP_PPkinase_B"/>
    <property type="match status" value="1"/>
</dbReference>
<keyword evidence="4 12" id="KW-0545">Nucleotide biosynthesis</keyword>
<evidence type="ECO:0000256" key="6">
    <source>
        <dbReference type="ARBA" id="ARBA00022777"/>
    </source>
</evidence>
<dbReference type="AlphaFoldDB" id="A0A926DFV8"/>
<keyword evidence="12" id="KW-0963">Cytoplasm</keyword>
<comment type="cofactor">
    <cofactor evidence="12">
        <name>Mg(2+)</name>
        <dbReference type="ChEBI" id="CHEBI:18420"/>
    </cofactor>
    <text evidence="12">Binds 2 Mg(2+) ions per subunit.</text>
</comment>
<evidence type="ECO:0000256" key="10">
    <source>
        <dbReference type="ARBA" id="ARBA00054914"/>
    </source>
</evidence>
<dbReference type="GO" id="GO:0002189">
    <property type="term" value="C:ribose phosphate diphosphokinase complex"/>
    <property type="evidence" value="ECO:0007669"/>
    <property type="project" value="TreeGrafter"/>
</dbReference>
<keyword evidence="5 12" id="KW-0547">Nucleotide-binding</keyword>
<dbReference type="PROSITE" id="PS00114">
    <property type="entry name" value="PRPP_SYNTHASE"/>
    <property type="match status" value="1"/>
</dbReference>
<dbReference type="GO" id="GO:0016301">
    <property type="term" value="F:kinase activity"/>
    <property type="evidence" value="ECO:0007669"/>
    <property type="project" value="UniProtKB-KW"/>
</dbReference>
<accession>A0A926DFV8</accession>
<evidence type="ECO:0000256" key="5">
    <source>
        <dbReference type="ARBA" id="ARBA00022741"/>
    </source>
</evidence>
<dbReference type="SUPFAM" id="SSF53271">
    <property type="entry name" value="PRTase-like"/>
    <property type="match status" value="1"/>
</dbReference>
<evidence type="ECO:0000256" key="2">
    <source>
        <dbReference type="ARBA" id="ARBA00022679"/>
    </source>
</evidence>
<evidence type="ECO:0000313" key="15">
    <source>
        <dbReference type="Proteomes" id="UP000620366"/>
    </source>
</evidence>
<evidence type="ECO:0000256" key="9">
    <source>
        <dbReference type="ARBA" id="ARBA00049535"/>
    </source>
</evidence>
<dbReference type="InterPro" id="IPR037515">
    <property type="entry name" value="Rib-P_diPkinase_bac"/>
</dbReference>
<evidence type="ECO:0000256" key="7">
    <source>
        <dbReference type="ARBA" id="ARBA00022840"/>
    </source>
</evidence>
<feature type="binding site" evidence="12">
    <location>
        <position position="201"/>
    </location>
    <ligand>
        <name>D-ribose 5-phosphate</name>
        <dbReference type="ChEBI" id="CHEBI:78346"/>
    </ligand>
</feature>
<feature type="binding site" evidence="12">
    <location>
        <position position="176"/>
    </location>
    <ligand>
        <name>Mg(2+)</name>
        <dbReference type="ChEBI" id="CHEBI:18420"/>
    </ligand>
</feature>
<dbReference type="GO" id="GO:0004749">
    <property type="term" value="F:ribose phosphate diphosphokinase activity"/>
    <property type="evidence" value="ECO:0007669"/>
    <property type="project" value="UniProtKB-UniRule"/>
</dbReference>
<sequence length="319" mass="34589">MINRGKEIKIFTGNAHPQLAKHIATELGMDLGENEVGIFSDGETSVSIKESVRGSDVFVVQSTCKPVNNNLMEILIMIDACKRASAGRVTAVIPYFGYARQDRKAKARDPISAKLVANILSKAGADRVLTMDLHAPQIQGFFDIPVDNLQGVPILMPYFMKKFGKDLSNIVVSAPDLGAVTRSRKFAEKMDLPLAIVEKRRPKANVSEVMNIIGDVRDKTVILVDDMVDTAGTLTNSANALVEKGGAKEVYACATHGVLSGPAIERIENSVIKELVLLDTIPLGEEKACDKITVLPVAPVFAEAIERIYEELPVSTLFA</sequence>
<keyword evidence="15" id="KW-1185">Reference proteome</keyword>
<dbReference type="PANTHER" id="PTHR10210:SF41">
    <property type="entry name" value="RIBOSE-PHOSPHATE PYROPHOSPHOKINASE 1, CHLOROPLASTIC"/>
    <property type="match status" value="1"/>
</dbReference>
<keyword evidence="3 12" id="KW-0479">Metal-binding</keyword>
<organism evidence="14 15">
    <name type="scientific">Feifania hominis</name>
    <dbReference type="NCBI Taxonomy" id="2763660"/>
    <lineage>
        <taxon>Bacteria</taxon>
        <taxon>Bacillati</taxon>
        <taxon>Bacillota</taxon>
        <taxon>Clostridia</taxon>
        <taxon>Eubacteriales</taxon>
        <taxon>Feifaniaceae</taxon>
        <taxon>Feifania</taxon>
    </lineage>
</organism>
<dbReference type="RefSeq" id="WP_249301343.1">
    <property type="nucleotide sequence ID" value="NZ_JACRSP010000005.1"/>
</dbReference>